<dbReference type="InterPro" id="IPR001466">
    <property type="entry name" value="Beta-lactam-related"/>
</dbReference>
<dbReference type="RefSeq" id="WP_167960532.1">
    <property type="nucleotide sequence ID" value="NZ_JAATJJ010000001.1"/>
</dbReference>
<reference evidence="2 3" key="1">
    <citation type="submission" date="2020-03" db="EMBL/GenBank/DDBJ databases">
        <title>Genomic Encyclopedia of Type Strains, Phase IV (KMG-IV): sequencing the most valuable type-strain genomes for metagenomic binning, comparative biology and taxonomic classification.</title>
        <authorList>
            <person name="Goeker M."/>
        </authorList>
    </citation>
    <scope>NUCLEOTIDE SEQUENCE [LARGE SCALE GENOMIC DNA]</scope>
    <source>
        <strain evidence="2 3">DSM 29762</strain>
    </source>
</reference>
<dbReference type="PANTHER" id="PTHR46825:SF8">
    <property type="entry name" value="BETA-LACTAMASE-RELATED"/>
    <property type="match status" value="1"/>
</dbReference>
<sequence length="370" mass="41645">MRFFFTLIALIIYGCGESQTKTTTINELGVDNLISKKQANLIFEKTKEFPDHTEVAFAFITNGFTEFYGVKRANDSLINIENNTSAFEIGSITKVFTATLLANFALENKLKLDDYIHNYIDTPIKGDKKLSFKQLSNHTSGLDRLPSNLDLISNPNNPYKNYNEEKLEDYLSNELFLSQQPGEKYEYSNFGAGLLGYVLCKIERTGYQNLLEKYITSKYEMKNSTTIRDEIENILVKGRDVGGNETSNWDLAALVGAGGMLSTTEDLAKFATAQFDESHKELKLTRTKTFQISDITDIGLGWHIINRKSKAVWYCHSGGTGGYSSLILLNPDTKNGIVILSNVSAFHPKRNNIDDLGFDIMKAIDEEYTK</sequence>
<feature type="domain" description="Beta-lactamase-related" evidence="1">
    <location>
        <begin position="84"/>
        <end position="352"/>
    </location>
</feature>
<evidence type="ECO:0000313" key="3">
    <source>
        <dbReference type="Proteomes" id="UP000590442"/>
    </source>
</evidence>
<dbReference type="PANTHER" id="PTHR46825">
    <property type="entry name" value="D-ALANYL-D-ALANINE-CARBOXYPEPTIDASE/ENDOPEPTIDASE AMPH"/>
    <property type="match status" value="1"/>
</dbReference>
<dbReference type="InterPro" id="IPR050491">
    <property type="entry name" value="AmpC-like"/>
</dbReference>
<dbReference type="EMBL" id="JAATJJ010000001">
    <property type="protein sequence ID" value="NJB70055.1"/>
    <property type="molecule type" value="Genomic_DNA"/>
</dbReference>
<accession>A0A846QWT2</accession>
<keyword evidence="3" id="KW-1185">Reference proteome</keyword>
<dbReference type="Proteomes" id="UP000590442">
    <property type="component" value="Unassembled WGS sequence"/>
</dbReference>
<dbReference type="Gene3D" id="3.40.710.10">
    <property type="entry name" value="DD-peptidase/beta-lactamase superfamily"/>
    <property type="match status" value="1"/>
</dbReference>
<dbReference type="PROSITE" id="PS51257">
    <property type="entry name" value="PROKAR_LIPOPROTEIN"/>
    <property type="match status" value="1"/>
</dbReference>
<evidence type="ECO:0000259" key="1">
    <source>
        <dbReference type="Pfam" id="PF00144"/>
    </source>
</evidence>
<comment type="caution">
    <text evidence="2">The sequence shown here is derived from an EMBL/GenBank/DDBJ whole genome shotgun (WGS) entry which is preliminary data.</text>
</comment>
<proteinExistence type="predicted"/>
<name>A0A846QWT2_9FLAO</name>
<protein>
    <submittedName>
        <fullName evidence="2">CubicO group peptidase (Beta-lactamase class C family)</fullName>
    </submittedName>
</protein>
<dbReference type="Pfam" id="PF00144">
    <property type="entry name" value="Beta-lactamase"/>
    <property type="match status" value="1"/>
</dbReference>
<dbReference type="AlphaFoldDB" id="A0A846QWT2"/>
<dbReference type="InterPro" id="IPR012338">
    <property type="entry name" value="Beta-lactam/transpept-like"/>
</dbReference>
<dbReference type="SUPFAM" id="SSF56601">
    <property type="entry name" value="beta-lactamase/transpeptidase-like"/>
    <property type="match status" value="1"/>
</dbReference>
<evidence type="ECO:0000313" key="2">
    <source>
        <dbReference type="EMBL" id="NJB70055.1"/>
    </source>
</evidence>
<gene>
    <name evidence="2" type="ORF">GGR42_000517</name>
</gene>
<organism evidence="2 3">
    <name type="scientific">Saonia flava</name>
    <dbReference type="NCBI Taxonomy" id="523696"/>
    <lineage>
        <taxon>Bacteria</taxon>
        <taxon>Pseudomonadati</taxon>
        <taxon>Bacteroidota</taxon>
        <taxon>Flavobacteriia</taxon>
        <taxon>Flavobacteriales</taxon>
        <taxon>Flavobacteriaceae</taxon>
        <taxon>Saonia</taxon>
    </lineage>
</organism>